<evidence type="ECO:0000259" key="9">
    <source>
        <dbReference type="Pfam" id="PF16733"/>
    </source>
</evidence>
<dbReference type="InterPro" id="IPR038244">
    <property type="entry name" value="NRho_sf"/>
</dbReference>
<dbReference type="OrthoDB" id="9778341at2"/>
<dbReference type="PANTHER" id="PTHR43731">
    <property type="entry name" value="RHOMBOID PROTEASE"/>
    <property type="match status" value="1"/>
</dbReference>
<evidence type="ECO:0000256" key="6">
    <source>
        <dbReference type="ARBA" id="ARBA00023136"/>
    </source>
</evidence>
<evidence type="ECO:0000256" key="5">
    <source>
        <dbReference type="ARBA" id="ARBA00022989"/>
    </source>
</evidence>
<keyword evidence="11" id="KW-1185">Reference proteome</keyword>
<organism evidence="10 11">
    <name type="scientific">Marinobacterium lacunae</name>
    <dbReference type="NCBI Taxonomy" id="1232683"/>
    <lineage>
        <taxon>Bacteria</taxon>
        <taxon>Pseudomonadati</taxon>
        <taxon>Pseudomonadota</taxon>
        <taxon>Gammaproteobacteria</taxon>
        <taxon>Oceanospirillales</taxon>
        <taxon>Oceanospirillaceae</taxon>
        <taxon>Marinobacterium</taxon>
    </lineage>
</organism>
<dbReference type="InterPro" id="IPR035952">
    <property type="entry name" value="Rhomboid-like_sf"/>
</dbReference>
<keyword evidence="5 7" id="KW-1133">Transmembrane helix</keyword>
<keyword evidence="6 7" id="KW-0472">Membrane</keyword>
<dbReference type="InterPro" id="IPR050925">
    <property type="entry name" value="Rhomboid_protease_S54"/>
</dbReference>
<dbReference type="RefSeq" id="WP_036190934.1">
    <property type="nucleotide sequence ID" value="NZ_JMQN01000050.1"/>
</dbReference>
<dbReference type="Pfam" id="PF16733">
    <property type="entry name" value="NRho"/>
    <property type="match status" value="1"/>
</dbReference>
<gene>
    <name evidence="10" type="ORF">ADIMK_3533</name>
</gene>
<dbReference type="AlphaFoldDB" id="A0A081FV38"/>
<dbReference type="EMBL" id="JMQN01000050">
    <property type="protein sequence ID" value="KEA62393.1"/>
    <property type="molecule type" value="Genomic_DNA"/>
</dbReference>
<accession>A0A081FV38</accession>
<dbReference type="PATRIC" id="fig|1232683.4.peg.3477"/>
<dbReference type="GO" id="GO:0004252">
    <property type="term" value="F:serine-type endopeptidase activity"/>
    <property type="evidence" value="ECO:0007669"/>
    <property type="project" value="InterPro"/>
</dbReference>
<sequence>MKPVLEVPLTEDLTPFTALLWEHEVPHRVVETEDQQVLFISERIDPEQIKALYRFWREGGDLNAVEIRTEPKRRFSQPLVAPARIRMTLALIVLSVVLTLVIGFGGSEKWMAYLTFTDFSIIGDRIRFDGVGAMLASGQWWRLITPIFLHFSILHILFNLLWVWVVGQRVELLQGSWALLGVVLFSGIASNIAQYWVSGPMFGGMSGVVFGLLGYTWLWDRFEARYRFNFPPALMGLMVLWLGLGFTGVLEAAGLGAIANTAHLVGLLAGLAWWPIGRLFGPRSA</sequence>
<evidence type="ECO:0000313" key="11">
    <source>
        <dbReference type="Proteomes" id="UP000028252"/>
    </source>
</evidence>
<dbReference type="Gene3D" id="3.30.70.2080">
    <property type="match status" value="1"/>
</dbReference>
<comment type="caution">
    <text evidence="10">The sequence shown here is derived from an EMBL/GenBank/DDBJ whole genome shotgun (WGS) entry which is preliminary data.</text>
</comment>
<dbReference type="STRING" id="1232683.ADIMK_3533"/>
<feature type="transmembrane region" description="Helical" evidence="7">
    <location>
        <begin position="255"/>
        <end position="276"/>
    </location>
</feature>
<dbReference type="eggNOG" id="COG0705">
    <property type="taxonomic scope" value="Bacteria"/>
</dbReference>
<keyword evidence="4" id="KW-0378">Hydrolase</keyword>
<evidence type="ECO:0000259" key="8">
    <source>
        <dbReference type="Pfam" id="PF01694"/>
    </source>
</evidence>
<feature type="transmembrane region" description="Helical" evidence="7">
    <location>
        <begin position="83"/>
        <end position="104"/>
    </location>
</feature>
<evidence type="ECO:0000256" key="1">
    <source>
        <dbReference type="ARBA" id="ARBA00004141"/>
    </source>
</evidence>
<comment type="subcellular location">
    <subcellularLocation>
        <location evidence="1">Membrane</location>
        <topology evidence="1">Multi-pass membrane protein</topology>
    </subcellularLocation>
</comment>
<name>A0A081FV38_9GAMM</name>
<feature type="transmembrane region" description="Helical" evidence="7">
    <location>
        <begin position="143"/>
        <end position="165"/>
    </location>
</feature>
<evidence type="ECO:0000256" key="7">
    <source>
        <dbReference type="SAM" id="Phobius"/>
    </source>
</evidence>
<comment type="similarity">
    <text evidence="2">Belongs to the peptidase S54 family.</text>
</comment>
<dbReference type="PANTHER" id="PTHR43731:SF14">
    <property type="entry name" value="PRESENILIN-ASSOCIATED RHOMBOID-LIKE PROTEIN, MITOCHONDRIAL"/>
    <property type="match status" value="1"/>
</dbReference>
<dbReference type="Proteomes" id="UP000028252">
    <property type="component" value="Unassembled WGS sequence"/>
</dbReference>
<reference evidence="10 11" key="1">
    <citation type="submission" date="2014-04" db="EMBL/GenBank/DDBJ databases">
        <title>Marinobacterium kochiensis sp. nov., isolated from sediment sample collected from Kochi backwaters in Kerala, India.</title>
        <authorList>
            <person name="Singh A."/>
            <person name="Pinnaka A.K."/>
        </authorList>
    </citation>
    <scope>NUCLEOTIDE SEQUENCE [LARGE SCALE GENOMIC DNA]</scope>
    <source>
        <strain evidence="10 11">AK27</strain>
    </source>
</reference>
<evidence type="ECO:0000256" key="2">
    <source>
        <dbReference type="ARBA" id="ARBA00009045"/>
    </source>
</evidence>
<dbReference type="InterPro" id="IPR031976">
    <property type="entry name" value="NRho"/>
</dbReference>
<feature type="transmembrane region" description="Helical" evidence="7">
    <location>
        <begin position="177"/>
        <end position="196"/>
    </location>
</feature>
<dbReference type="Pfam" id="PF01694">
    <property type="entry name" value="Rhomboid"/>
    <property type="match status" value="1"/>
</dbReference>
<dbReference type="GO" id="GO:0016020">
    <property type="term" value="C:membrane"/>
    <property type="evidence" value="ECO:0007669"/>
    <property type="project" value="UniProtKB-SubCell"/>
</dbReference>
<dbReference type="SUPFAM" id="SSF144091">
    <property type="entry name" value="Rhomboid-like"/>
    <property type="match status" value="1"/>
</dbReference>
<protein>
    <submittedName>
        <fullName evidence="10">GlpG protein (Membrane protein of glp regulon)</fullName>
    </submittedName>
</protein>
<proteinExistence type="inferred from homology"/>
<evidence type="ECO:0000256" key="4">
    <source>
        <dbReference type="ARBA" id="ARBA00022801"/>
    </source>
</evidence>
<feature type="domain" description="Rhomboid protease N-terminal" evidence="9">
    <location>
        <begin position="4"/>
        <end position="60"/>
    </location>
</feature>
<evidence type="ECO:0000256" key="3">
    <source>
        <dbReference type="ARBA" id="ARBA00022692"/>
    </source>
</evidence>
<dbReference type="InterPro" id="IPR022764">
    <property type="entry name" value="Peptidase_S54_rhomboid_dom"/>
</dbReference>
<feature type="domain" description="Peptidase S54 rhomboid" evidence="8">
    <location>
        <begin position="138"/>
        <end position="274"/>
    </location>
</feature>
<feature type="transmembrane region" description="Helical" evidence="7">
    <location>
        <begin position="202"/>
        <end position="218"/>
    </location>
</feature>
<feature type="transmembrane region" description="Helical" evidence="7">
    <location>
        <begin position="230"/>
        <end position="249"/>
    </location>
</feature>
<keyword evidence="3 7" id="KW-0812">Transmembrane</keyword>
<evidence type="ECO:0000313" key="10">
    <source>
        <dbReference type="EMBL" id="KEA62393.1"/>
    </source>
</evidence>
<dbReference type="Gene3D" id="1.20.1540.10">
    <property type="entry name" value="Rhomboid-like"/>
    <property type="match status" value="1"/>
</dbReference>